<proteinExistence type="predicted"/>
<organism evidence="2 3">
    <name type="scientific">Eumeta variegata</name>
    <name type="common">Bagworm moth</name>
    <name type="synonym">Eumeta japonica</name>
    <dbReference type="NCBI Taxonomy" id="151549"/>
    <lineage>
        <taxon>Eukaryota</taxon>
        <taxon>Metazoa</taxon>
        <taxon>Ecdysozoa</taxon>
        <taxon>Arthropoda</taxon>
        <taxon>Hexapoda</taxon>
        <taxon>Insecta</taxon>
        <taxon>Pterygota</taxon>
        <taxon>Neoptera</taxon>
        <taxon>Endopterygota</taxon>
        <taxon>Lepidoptera</taxon>
        <taxon>Glossata</taxon>
        <taxon>Ditrysia</taxon>
        <taxon>Tineoidea</taxon>
        <taxon>Psychidae</taxon>
        <taxon>Oiketicinae</taxon>
        <taxon>Eumeta</taxon>
    </lineage>
</organism>
<keyword evidence="3" id="KW-1185">Reference proteome</keyword>
<protein>
    <submittedName>
        <fullName evidence="2">Uncharacterized protein</fullName>
    </submittedName>
</protein>
<evidence type="ECO:0000313" key="3">
    <source>
        <dbReference type="Proteomes" id="UP000299102"/>
    </source>
</evidence>
<dbReference type="Proteomes" id="UP000299102">
    <property type="component" value="Unassembled WGS sequence"/>
</dbReference>
<evidence type="ECO:0000313" key="2">
    <source>
        <dbReference type="EMBL" id="GBP13076.1"/>
    </source>
</evidence>
<dbReference type="AlphaFoldDB" id="A0A4C1TFU2"/>
<name>A0A4C1TFU2_EUMVA</name>
<comment type="caution">
    <text evidence="2">The sequence shown here is derived from an EMBL/GenBank/DDBJ whole genome shotgun (WGS) entry which is preliminary data.</text>
</comment>
<dbReference type="EMBL" id="BGZK01000055">
    <property type="protein sequence ID" value="GBP13076.1"/>
    <property type="molecule type" value="Genomic_DNA"/>
</dbReference>
<accession>A0A4C1TFU2</accession>
<evidence type="ECO:0000256" key="1">
    <source>
        <dbReference type="SAM" id="MobiDB-lite"/>
    </source>
</evidence>
<reference evidence="2 3" key="1">
    <citation type="journal article" date="2019" name="Commun. Biol.">
        <title>The bagworm genome reveals a unique fibroin gene that provides high tensile strength.</title>
        <authorList>
            <person name="Kono N."/>
            <person name="Nakamura H."/>
            <person name="Ohtoshi R."/>
            <person name="Tomita M."/>
            <person name="Numata K."/>
            <person name="Arakawa K."/>
        </authorList>
    </citation>
    <scope>NUCLEOTIDE SEQUENCE [LARGE SCALE GENOMIC DNA]</scope>
</reference>
<feature type="region of interest" description="Disordered" evidence="1">
    <location>
        <begin position="53"/>
        <end position="75"/>
    </location>
</feature>
<sequence>MTTLYTVHGSALAVSPGLPCARTKPGPRISQRGRVQKEISRASHTRFECFIRRRHSADTPPAARRPPPAPAARLSQISIENNLTLMNLKSGLERTPLSANGDARLLPQHPFLFYCTVLTQ</sequence>
<gene>
    <name evidence="2" type="ORF">EVAR_93050_1</name>
</gene>